<dbReference type="RefSeq" id="WP_386071907.1">
    <property type="nucleotide sequence ID" value="NZ_JBHTJT010000002.1"/>
</dbReference>
<dbReference type="PANTHER" id="PTHR21248:SF12">
    <property type="entry name" value="CARDIOLIPIN SYNTHASE C"/>
    <property type="match status" value="1"/>
</dbReference>
<accession>A0ABW3IJP0</accession>
<gene>
    <name evidence="7" type="ORF">ACFQ2S_00800</name>
</gene>
<dbReference type="SMART" id="SM00155">
    <property type="entry name" value="PLDc"/>
    <property type="match status" value="2"/>
</dbReference>
<dbReference type="CDD" id="cd09105">
    <property type="entry name" value="PLDc_vPLD1_2_like_2"/>
    <property type="match status" value="1"/>
</dbReference>
<evidence type="ECO:0000259" key="6">
    <source>
        <dbReference type="PROSITE" id="PS50035"/>
    </source>
</evidence>
<sequence length="523" mass="58827">MSREADDQIAPVGDMRDLRVLITAEEAYPAYERAFLDAKREIWACFRVFDPDTALRSEEGKAIGETWFDLLVHVLKRGVAIHFVLSDFDPILARKLHRVSWESRRSFEQAARAAGPMARLRIVNALHPARVGLLPRLLLWPMLIKELRRAARDLNGQPAEERARQLSDSPGLRKWLKEETGGRLSARKWPPPPLVPGTHHQKIAVFDRELLCIGGLDLDERRYDDKNHQRRRDETWHDVQVMCRGPIVTEAQRHLESFRQVVEGRAEAPPTGRLLRTMSRRRNFPLPFLGPRPLVGELAQAHLEAFGVARRLIYLETQFFRDRRIADALAAAAQAQPDLGLILVLPGAPEDVAFEAASGPDARFGEYLQARCIRQVEEAFGSRAAICSPVRPAKSPAHGRDTLCGAPIIYVHAKVACIDDERALVSSANLNGRSLWWDTEAGVALDDPRDVQHLRQRVMRHWLPKGAGDAFFDLEGAAEAWRKLAHDNAAQDPESRAGFLVPYDPRPAEDFGYPLPGVPDAMV</sequence>
<comment type="subcellular location">
    <subcellularLocation>
        <location evidence="2">Secreted</location>
    </subcellularLocation>
</comment>
<dbReference type="EMBL" id="JBHTJT010000002">
    <property type="protein sequence ID" value="MFD0978181.1"/>
    <property type="molecule type" value="Genomic_DNA"/>
</dbReference>
<evidence type="ECO:0000256" key="2">
    <source>
        <dbReference type="ARBA" id="ARBA00004613"/>
    </source>
</evidence>
<protein>
    <recommendedName>
        <fullName evidence="3">Phospholipase D</fullName>
    </recommendedName>
    <alternativeName>
        <fullName evidence="5">Choline phosphatase</fullName>
    </alternativeName>
</protein>
<evidence type="ECO:0000256" key="1">
    <source>
        <dbReference type="ARBA" id="ARBA00003145"/>
    </source>
</evidence>
<dbReference type="SUPFAM" id="SSF56024">
    <property type="entry name" value="Phospholipase D/nuclease"/>
    <property type="match status" value="2"/>
</dbReference>
<organism evidence="7 8">
    <name type="scientific">Tropicimonas aquimaris</name>
    <dbReference type="NCBI Taxonomy" id="914152"/>
    <lineage>
        <taxon>Bacteria</taxon>
        <taxon>Pseudomonadati</taxon>
        <taxon>Pseudomonadota</taxon>
        <taxon>Alphaproteobacteria</taxon>
        <taxon>Rhodobacterales</taxon>
        <taxon>Roseobacteraceae</taxon>
        <taxon>Tropicimonas</taxon>
    </lineage>
</organism>
<dbReference type="Proteomes" id="UP001597108">
    <property type="component" value="Unassembled WGS sequence"/>
</dbReference>
<evidence type="ECO:0000313" key="7">
    <source>
        <dbReference type="EMBL" id="MFD0978181.1"/>
    </source>
</evidence>
<dbReference type="Pfam" id="PF00614">
    <property type="entry name" value="PLDc"/>
    <property type="match status" value="1"/>
</dbReference>
<dbReference type="InterPro" id="IPR025202">
    <property type="entry name" value="PLD-like_dom"/>
</dbReference>
<proteinExistence type="predicted"/>
<feature type="domain" description="PLD phosphodiesterase" evidence="6">
    <location>
        <begin position="195"/>
        <end position="222"/>
    </location>
</feature>
<evidence type="ECO:0000313" key="8">
    <source>
        <dbReference type="Proteomes" id="UP001597108"/>
    </source>
</evidence>
<dbReference type="PROSITE" id="PS50035">
    <property type="entry name" value="PLD"/>
    <property type="match status" value="2"/>
</dbReference>
<dbReference type="Gene3D" id="3.30.870.10">
    <property type="entry name" value="Endonuclease Chain A"/>
    <property type="match status" value="2"/>
</dbReference>
<evidence type="ECO:0000256" key="3">
    <source>
        <dbReference type="ARBA" id="ARBA00018392"/>
    </source>
</evidence>
<dbReference type="InterPro" id="IPR001736">
    <property type="entry name" value="PLipase_D/transphosphatidylase"/>
</dbReference>
<comment type="function">
    <text evidence="1">Could be a virulence factor.</text>
</comment>
<reference evidence="8" key="1">
    <citation type="journal article" date="2019" name="Int. J. Syst. Evol. Microbiol.">
        <title>The Global Catalogue of Microorganisms (GCM) 10K type strain sequencing project: providing services to taxonomists for standard genome sequencing and annotation.</title>
        <authorList>
            <consortium name="The Broad Institute Genomics Platform"/>
            <consortium name="The Broad Institute Genome Sequencing Center for Infectious Disease"/>
            <person name="Wu L."/>
            <person name="Ma J."/>
        </authorList>
    </citation>
    <scope>NUCLEOTIDE SEQUENCE [LARGE SCALE GENOMIC DNA]</scope>
    <source>
        <strain evidence="8">CCUG 60524</strain>
    </source>
</reference>
<dbReference type="PANTHER" id="PTHR21248">
    <property type="entry name" value="CARDIOLIPIN SYNTHASE"/>
    <property type="match status" value="1"/>
</dbReference>
<keyword evidence="8" id="KW-1185">Reference proteome</keyword>
<name>A0ABW3IJP0_9RHOB</name>
<feature type="domain" description="PLD phosphodiesterase" evidence="6">
    <location>
        <begin position="412"/>
        <end position="434"/>
    </location>
</feature>
<comment type="caution">
    <text evidence="7">The sequence shown here is derived from an EMBL/GenBank/DDBJ whole genome shotgun (WGS) entry which is preliminary data.</text>
</comment>
<keyword evidence="4" id="KW-0964">Secreted</keyword>
<dbReference type="Pfam" id="PF13091">
    <property type="entry name" value="PLDc_2"/>
    <property type="match status" value="1"/>
</dbReference>
<evidence type="ECO:0000256" key="4">
    <source>
        <dbReference type="ARBA" id="ARBA00022525"/>
    </source>
</evidence>
<evidence type="ECO:0000256" key="5">
    <source>
        <dbReference type="ARBA" id="ARBA00029594"/>
    </source>
</evidence>